<gene>
    <name evidence="10" type="ORF">SAMN04487977_1175</name>
</gene>
<dbReference type="Proteomes" id="UP000182360">
    <property type="component" value="Unassembled WGS sequence"/>
</dbReference>
<dbReference type="GO" id="GO:0003677">
    <property type="term" value="F:DNA binding"/>
    <property type="evidence" value="ECO:0007669"/>
    <property type="project" value="UniProtKB-KW"/>
</dbReference>
<comment type="similarity">
    <text evidence="6">Belongs to the SarZ family.</text>
</comment>
<evidence type="ECO:0000256" key="2">
    <source>
        <dbReference type="ARBA" id="ARBA00022490"/>
    </source>
</evidence>
<dbReference type="STRING" id="163.SAMN04487775_101105"/>
<dbReference type="InterPro" id="IPR000835">
    <property type="entry name" value="HTH_MarR-typ"/>
</dbReference>
<name>A0A1H9JVH4_9SPIR</name>
<dbReference type="SUPFAM" id="SSF46785">
    <property type="entry name" value="Winged helix' DNA-binding domain"/>
    <property type="match status" value="1"/>
</dbReference>
<dbReference type="SMART" id="SM00347">
    <property type="entry name" value="HTH_MARR"/>
    <property type="match status" value="1"/>
</dbReference>
<keyword evidence="4 10" id="KW-0238">DNA-binding</keyword>
<evidence type="ECO:0000313" key="11">
    <source>
        <dbReference type="Proteomes" id="UP000182360"/>
    </source>
</evidence>
<dbReference type="CDD" id="cd00090">
    <property type="entry name" value="HTH_ARSR"/>
    <property type="match status" value="1"/>
</dbReference>
<comment type="subcellular location">
    <subcellularLocation>
        <location evidence="1">Cytoplasm</location>
    </subcellularLocation>
</comment>
<reference evidence="10 11" key="1">
    <citation type="submission" date="2016-10" db="EMBL/GenBank/DDBJ databases">
        <authorList>
            <person name="de Groot N.N."/>
        </authorList>
    </citation>
    <scope>NUCLEOTIDE SEQUENCE [LARGE SCALE GENOMIC DNA]</scope>
    <source>
        <strain evidence="10 11">B25</strain>
    </source>
</reference>
<dbReference type="PANTHER" id="PTHR42756">
    <property type="entry name" value="TRANSCRIPTIONAL REGULATOR, MARR"/>
    <property type="match status" value="1"/>
</dbReference>
<dbReference type="PROSITE" id="PS50995">
    <property type="entry name" value="HTH_MARR_2"/>
    <property type="match status" value="1"/>
</dbReference>
<keyword evidence="2" id="KW-0963">Cytoplasm</keyword>
<evidence type="ECO:0000256" key="6">
    <source>
        <dbReference type="ARBA" id="ARBA00046337"/>
    </source>
</evidence>
<evidence type="ECO:0000256" key="8">
    <source>
        <dbReference type="ARBA" id="ARBA00047207"/>
    </source>
</evidence>
<evidence type="ECO:0000256" key="3">
    <source>
        <dbReference type="ARBA" id="ARBA00023015"/>
    </source>
</evidence>
<evidence type="ECO:0000256" key="4">
    <source>
        <dbReference type="ARBA" id="ARBA00023125"/>
    </source>
</evidence>
<dbReference type="InterPro" id="IPR036388">
    <property type="entry name" value="WH-like_DNA-bd_sf"/>
</dbReference>
<dbReference type="Pfam" id="PF22381">
    <property type="entry name" value="Staph_reg_Sar_Rot"/>
    <property type="match status" value="1"/>
</dbReference>
<dbReference type="GO" id="GO:0003700">
    <property type="term" value="F:DNA-binding transcription factor activity"/>
    <property type="evidence" value="ECO:0007669"/>
    <property type="project" value="InterPro"/>
</dbReference>
<dbReference type="InterPro" id="IPR055166">
    <property type="entry name" value="Transc_reg_Sar_Rot_HTH"/>
</dbReference>
<accession>A0A1H9JVH4</accession>
<dbReference type="RefSeq" id="WP_218141070.1">
    <property type="nucleotide sequence ID" value="NZ_AP025286.1"/>
</dbReference>
<dbReference type="EMBL" id="FOFU01000017">
    <property type="protein sequence ID" value="SEQ91021.1"/>
    <property type="molecule type" value="Genomic_DNA"/>
</dbReference>
<keyword evidence="11" id="KW-1185">Reference proteome</keyword>
<dbReference type="GO" id="GO:0005737">
    <property type="term" value="C:cytoplasm"/>
    <property type="evidence" value="ECO:0007669"/>
    <property type="project" value="UniProtKB-SubCell"/>
</dbReference>
<evidence type="ECO:0000259" key="9">
    <source>
        <dbReference type="PROSITE" id="PS50995"/>
    </source>
</evidence>
<dbReference type="InterPro" id="IPR011991">
    <property type="entry name" value="ArsR-like_HTH"/>
</dbReference>
<evidence type="ECO:0000256" key="1">
    <source>
        <dbReference type="ARBA" id="ARBA00004496"/>
    </source>
</evidence>
<evidence type="ECO:0000256" key="5">
    <source>
        <dbReference type="ARBA" id="ARBA00023163"/>
    </source>
</evidence>
<proteinExistence type="inferred from homology"/>
<keyword evidence="5" id="KW-0804">Transcription</keyword>
<dbReference type="FunFam" id="1.10.10.10:FF:000163">
    <property type="entry name" value="MarR family transcriptional regulator"/>
    <property type="match status" value="1"/>
</dbReference>
<dbReference type="InterPro" id="IPR036390">
    <property type="entry name" value="WH_DNA-bd_sf"/>
</dbReference>
<evidence type="ECO:0000313" key="10">
    <source>
        <dbReference type="EMBL" id="SEQ91021.1"/>
    </source>
</evidence>
<dbReference type="PRINTS" id="PR00598">
    <property type="entry name" value="HTHMARR"/>
</dbReference>
<dbReference type="PANTHER" id="PTHR42756:SF1">
    <property type="entry name" value="TRANSCRIPTIONAL REPRESSOR OF EMRAB OPERON"/>
    <property type="match status" value="1"/>
</dbReference>
<dbReference type="AlphaFoldDB" id="A0A1H9JVH4"/>
<sequence length="153" mass="17494">MSENGNMNFDALALDNQLCFALYVCSKEIIRKYTPLLEPLGLTYTSYITLLSLWEKDNVTVKELGERLFLDSGTLTPLLKKMEGQGLVTRTRGGKDERTVYIQLTDQGRGMKEKCVNVPQQMMCQNILDMDKAGPLLKTLHQIMHNMMEKEEE</sequence>
<protein>
    <recommendedName>
        <fullName evidence="7">HTH-type transcriptional regulator SarZ</fullName>
    </recommendedName>
    <alternativeName>
        <fullName evidence="8">Staphylococcal accessory regulator Z</fullName>
    </alternativeName>
</protein>
<dbReference type="Gene3D" id="1.10.10.10">
    <property type="entry name" value="Winged helix-like DNA-binding domain superfamily/Winged helix DNA-binding domain"/>
    <property type="match status" value="1"/>
</dbReference>
<evidence type="ECO:0000256" key="7">
    <source>
        <dbReference type="ARBA" id="ARBA00047188"/>
    </source>
</evidence>
<organism evidence="10 11">
    <name type="scientific">Treponema bryantii</name>
    <dbReference type="NCBI Taxonomy" id="163"/>
    <lineage>
        <taxon>Bacteria</taxon>
        <taxon>Pseudomonadati</taxon>
        <taxon>Spirochaetota</taxon>
        <taxon>Spirochaetia</taxon>
        <taxon>Spirochaetales</taxon>
        <taxon>Treponemataceae</taxon>
        <taxon>Treponema</taxon>
    </lineage>
</organism>
<keyword evidence="3" id="KW-0805">Transcription regulation</keyword>
<feature type="domain" description="HTH marR-type" evidence="9">
    <location>
        <begin position="15"/>
        <end position="149"/>
    </location>
</feature>